<gene>
    <name evidence="3" type="ORF">NC998_10085</name>
</gene>
<protein>
    <recommendedName>
        <fullName evidence="2">Response regulatory domain-containing protein</fullName>
    </recommendedName>
</protein>
<keyword evidence="4" id="KW-1185">Reference proteome</keyword>
<dbReference type="SMART" id="SM00448">
    <property type="entry name" value="REC"/>
    <property type="match status" value="1"/>
</dbReference>
<dbReference type="EMBL" id="JAMPKM010000004">
    <property type="protein sequence ID" value="MEP0817444.1"/>
    <property type="molecule type" value="Genomic_DNA"/>
</dbReference>
<comment type="caution">
    <text evidence="3">The sequence shown here is derived from an EMBL/GenBank/DDBJ whole genome shotgun (WGS) entry which is preliminary data.</text>
</comment>
<keyword evidence="1" id="KW-0597">Phosphoprotein</keyword>
<dbReference type="Proteomes" id="UP001464891">
    <property type="component" value="Unassembled WGS sequence"/>
</dbReference>
<sequence>MNKIAILDDDEHWCFLIQRFFRGAFEVSVFYSFSELTPKASQYDLIIVDFSIPPTQYQKNIDGCSIIQQLKQDLSQPPILVLATAFISKNNLALGKQLCPEADFFIAKDAGLEFILSAVKQLLTDKKLPVHLASGLE</sequence>
<evidence type="ECO:0000313" key="4">
    <source>
        <dbReference type="Proteomes" id="UP001464891"/>
    </source>
</evidence>
<organism evidence="3 4">
    <name type="scientific">Trichocoleus desertorum GB2-A4</name>
    <dbReference type="NCBI Taxonomy" id="2933944"/>
    <lineage>
        <taxon>Bacteria</taxon>
        <taxon>Bacillati</taxon>
        <taxon>Cyanobacteriota</taxon>
        <taxon>Cyanophyceae</taxon>
        <taxon>Leptolyngbyales</taxon>
        <taxon>Trichocoleusaceae</taxon>
        <taxon>Trichocoleus</taxon>
    </lineage>
</organism>
<name>A0ABV0J737_9CYAN</name>
<dbReference type="RefSeq" id="WP_190438573.1">
    <property type="nucleotide sequence ID" value="NZ_JAMPKM010000004.1"/>
</dbReference>
<dbReference type="PROSITE" id="PS50110">
    <property type="entry name" value="RESPONSE_REGULATORY"/>
    <property type="match status" value="1"/>
</dbReference>
<proteinExistence type="predicted"/>
<dbReference type="InterPro" id="IPR011006">
    <property type="entry name" value="CheY-like_superfamily"/>
</dbReference>
<dbReference type="Gene3D" id="3.40.50.2300">
    <property type="match status" value="1"/>
</dbReference>
<dbReference type="InterPro" id="IPR001789">
    <property type="entry name" value="Sig_transdc_resp-reg_receiver"/>
</dbReference>
<evidence type="ECO:0000259" key="2">
    <source>
        <dbReference type="PROSITE" id="PS50110"/>
    </source>
</evidence>
<evidence type="ECO:0000256" key="1">
    <source>
        <dbReference type="PROSITE-ProRule" id="PRU00169"/>
    </source>
</evidence>
<feature type="domain" description="Response regulatory" evidence="2">
    <location>
        <begin position="3"/>
        <end position="123"/>
    </location>
</feature>
<feature type="modified residue" description="4-aspartylphosphate" evidence="1">
    <location>
        <position position="49"/>
    </location>
</feature>
<evidence type="ECO:0000313" key="3">
    <source>
        <dbReference type="EMBL" id="MEP0817444.1"/>
    </source>
</evidence>
<reference evidence="3 4" key="1">
    <citation type="submission" date="2022-04" db="EMBL/GenBank/DDBJ databases">
        <title>Positive selection, recombination, and allopatry shape intraspecific diversity of widespread and dominant cyanobacteria.</title>
        <authorList>
            <person name="Wei J."/>
            <person name="Shu W."/>
            <person name="Hu C."/>
        </authorList>
    </citation>
    <scope>NUCLEOTIDE SEQUENCE [LARGE SCALE GENOMIC DNA]</scope>
    <source>
        <strain evidence="3 4">GB2-A4</strain>
    </source>
</reference>
<accession>A0ABV0J737</accession>
<dbReference type="SUPFAM" id="SSF52172">
    <property type="entry name" value="CheY-like"/>
    <property type="match status" value="1"/>
</dbReference>